<dbReference type="PANTHER" id="PTHR48207:SF4">
    <property type="entry name" value="BLL6097 PROTEIN"/>
    <property type="match status" value="1"/>
</dbReference>
<dbReference type="InterPro" id="IPR050483">
    <property type="entry name" value="CoA-transferase_III_domain"/>
</dbReference>
<dbReference type="AlphaFoldDB" id="A0A923LV90"/>
<comment type="caution">
    <text evidence="2">The sequence shown here is derived from an EMBL/GenBank/DDBJ whole genome shotgun (WGS) entry which is preliminary data.</text>
</comment>
<evidence type="ECO:0000313" key="2">
    <source>
        <dbReference type="EMBL" id="MBC5725046.1"/>
    </source>
</evidence>
<dbReference type="InterPro" id="IPR003673">
    <property type="entry name" value="CoA-Trfase_fam_III"/>
</dbReference>
<evidence type="ECO:0000313" key="3">
    <source>
        <dbReference type="Proteomes" id="UP000606499"/>
    </source>
</evidence>
<dbReference type="Proteomes" id="UP000606499">
    <property type="component" value="Unassembled WGS sequence"/>
</dbReference>
<keyword evidence="3" id="KW-1185">Reference proteome</keyword>
<dbReference type="PANTHER" id="PTHR48207">
    <property type="entry name" value="SUCCINATE--HYDROXYMETHYLGLUTARATE COA-TRANSFERASE"/>
    <property type="match status" value="1"/>
</dbReference>
<reference evidence="2" key="1">
    <citation type="submission" date="2020-08" db="EMBL/GenBank/DDBJ databases">
        <title>Genome public.</title>
        <authorList>
            <person name="Liu C."/>
            <person name="Sun Q."/>
        </authorList>
    </citation>
    <scope>NUCLEOTIDE SEQUENCE</scope>
    <source>
        <strain evidence="2">NSJ-28</strain>
    </source>
</reference>
<dbReference type="RefSeq" id="WP_147573856.1">
    <property type="nucleotide sequence ID" value="NZ_JACOPL010000004.1"/>
</dbReference>
<dbReference type="EMBL" id="JACOPL010000004">
    <property type="protein sequence ID" value="MBC5725046.1"/>
    <property type="molecule type" value="Genomic_DNA"/>
</dbReference>
<evidence type="ECO:0000256" key="1">
    <source>
        <dbReference type="ARBA" id="ARBA00022679"/>
    </source>
</evidence>
<keyword evidence="1 2" id="KW-0808">Transferase</keyword>
<dbReference type="Gene3D" id="3.30.1540.10">
    <property type="entry name" value="formyl-coa transferase, domain 3"/>
    <property type="match status" value="1"/>
</dbReference>
<sequence>MSAPLKNVKILGFTHFAQGPFALQLLGDLGAEVINIERPGTGDFNRHVAPDEKLGGEGPFFLAMNRNKQGITLDLKRPEAKEIVKKLIRESDVVVSNYRAGVLDKLGLGYEDGKKLNPRIIYCEAMGYGSSGPYVKLPGQDLLAQAMSGYCNICGTEGQPATGGIYVVDMYSSLMLVVGILAALNHVKDGGNGQKVEVNLLNSALHMQSQELCYYINTGIMPKKSRDYTGHPLQEAPYGIYKTKNGFLAMAINAGQDMKRFSEIIGLPALYEMMPNKAVMLRDKEKLHALIAPQIEKQDTEYWLERFQADGFWVAKVNTYEDVLHDPQVAHNQIIRTIHHPVAGDFKAVIAPIDFSETPVEIRCAPPTLGQDNRKVLSHLGYSDAEIDALEASGVL</sequence>
<name>A0A923LV90_9FIRM</name>
<protein>
    <submittedName>
        <fullName evidence="2">CoA transferase</fullName>
    </submittedName>
</protein>
<accession>A0A923LV90</accession>
<gene>
    <name evidence="2" type="ORF">H8S45_06190</name>
</gene>
<dbReference type="Pfam" id="PF02515">
    <property type="entry name" value="CoA_transf_3"/>
    <property type="match status" value="1"/>
</dbReference>
<organism evidence="2 3">
    <name type="scientific">Agathobaculum faecis</name>
    <dbReference type="NCBI Taxonomy" id="2763013"/>
    <lineage>
        <taxon>Bacteria</taxon>
        <taxon>Bacillati</taxon>
        <taxon>Bacillota</taxon>
        <taxon>Clostridia</taxon>
        <taxon>Eubacteriales</taxon>
        <taxon>Butyricicoccaceae</taxon>
        <taxon>Agathobaculum</taxon>
    </lineage>
</organism>
<dbReference type="InterPro" id="IPR044855">
    <property type="entry name" value="CoA-Trfase_III_dom3_sf"/>
</dbReference>
<dbReference type="GO" id="GO:0008410">
    <property type="term" value="F:CoA-transferase activity"/>
    <property type="evidence" value="ECO:0007669"/>
    <property type="project" value="TreeGrafter"/>
</dbReference>
<dbReference type="InterPro" id="IPR023606">
    <property type="entry name" value="CoA-Trfase_III_dom_1_sf"/>
</dbReference>
<dbReference type="Gene3D" id="3.40.50.10540">
    <property type="entry name" value="Crotonobetainyl-coa:carnitine coa-transferase, domain 1"/>
    <property type="match status" value="1"/>
</dbReference>
<dbReference type="SUPFAM" id="SSF89796">
    <property type="entry name" value="CoA-transferase family III (CaiB/BaiF)"/>
    <property type="match status" value="1"/>
</dbReference>
<proteinExistence type="predicted"/>